<sequence>MKNILIVFSIALMVLLYSCSGMYDTLDQYSGEIVYPAKFDTIVGRIGYERVEIDLMKAGRIPADQIRLGKAKKTVVEYDDKVIVIDTLSSWLNITGLTTSKLYRFNVYTIDDYENKSVSQEIALIPYTSSDRETLAVPSPRTLASPSSAVVDWPNGISSVLLDYYGLSYSYIDKDDDTKTGVRGTDSRFFVGNLESGQPVSIDITYKIVPRVNSAGILDTISIQKPLVINIPTGSTPFSPSEREVLQANGVTTFTADGVSKITKMTYPIHASSLQDIFYFPNLKELDLSDEDNLFSTPKLAYSGNGTNSEVGGVEWQPFMRRVSNLTEGVQTLKDLLESGIIEKIRYVPHSMGLDDLLEPYVESGVVELVSLPDESLIPQVGFFVDGLVQDNNWKIGADYPATDAPNATNRHYIYKITLQGRSASFALALPKEYQFNIEEYKYLKIGVYAPAKSSFGSGYGDFQRLWPRIMNYMWSFSGNSSFGQEYWEFSRIPISDGDLQKWTDITLDMSQALNRHNRVVVINIGGEPNITFAPENDIIFYFSDIRFTKEQ</sequence>
<dbReference type="AlphaFoldDB" id="A0A5J4RUY9"/>
<gene>
    <name evidence="1" type="ORF">EZS27_014810</name>
</gene>
<comment type="caution">
    <text evidence="1">The sequence shown here is derived from an EMBL/GenBank/DDBJ whole genome shotgun (WGS) entry which is preliminary data.</text>
</comment>
<organism evidence="1">
    <name type="scientific">termite gut metagenome</name>
    <dbReference type="NCBI Taxonomy" id="433724"/>
    <lineage>
        <taxon>unclassified sequences</taxon>
        <taxon>metagenomes</taxon>
        <taxon>organismal metagenomes</taxon>
    </lineage>
</organism>
<accession>A0A5J4RUY9</accession>
<name>A0A5J4RUY9_9ZZZZ</name>
<reference evidence="1" key="1">
    <citation type="submission" date="2019-03" db="EMBL/GenBank/DDBJ databases">
        <title>Single cell metagenomics reveals metabolic interactions within the superorganism composed of flagellate Streblomastix strix and complex community of Bacteroidetes bacteria on its surface.</title>
        <authorList>
            <person name="Treitli S.C."/>
            <person name="Kolisko M."/>
            <person name="Husnik F."/>
            <person name="Keeling P."/>
            <person name="Hampl V."/>
        </authorList>
    </citation>
    <scope>NUCLEOTIDE SEQUENCE</scope>
    <source>
        <strain evidence="1">STM</strain>
    </source>
</reference>
<proteinExistence type="predicted"/>
<dbReference type="PROSITE" id="PS51257">
    <property type="entry name" value="PROKAR_LIPOPROTEIN"/>
    <property type="match status" value="1"/>
</dbReference>
<dbReference type="EMBL" id="SNRY01000732">
    <property type="protein sequence ID" value="KAA6337075.1"/>
    <property type="molecule type" value="Genomic_DNA"/>
</dbReference>
<protein>
    <submittedName>
        <fullName evidence="1">Uncharacterized protein</fullName>
    </submittedName>
</protein>
<evidence type="ECO:0000313" key="1">
    <source>
        <dbReference type="EMBL" id="KAA6337075.1"/>
    </source>
</evidence>